<evidence type="ECO:0000256" key="1">
    <source>
        <dbReference type="SAM" id="MobiDB-lite"/>
    </source>
</evidence>
<dbReference type="Pfam" id="PF01381">
    <property type="entry name" value="HTH_3"/>
    <property type="match status" value="1"/>
</dbReference>
<feature type="transmembrane region" description="Helical" evidence="2">
    <location>
        <begin position="235"/>
        <end position="255"/>
    </location>
</feature>
<gene>
    <name evidence="4" type="ORF">A4R35_07015</name>
</gene>
<evidence type="ECO:0000259" key="3">
    <source>
        <dbReference type="PROSITE" id="PS50943"/>
    </source>
</evidence>
<evidence type="ECO:0000313" key="4">
    <source>
        <dbReference type="EMBL" id="RAQ95280.1"/>
    </source>
</evidence>
<dbReference type="PROSITE" id="PS50943">
    <property type="entry name" value="HTH_CROC1"/>
    <property type="match status" value="1"/>
</dbReference>
<sequence length="430" mass="45870">MPTPNRRLRQARELRGWSQAKVAEQIGTDATTVSRWERGLFSPTPYFREKLCQLFGKNAEELGLLDSSKEQPGGSDVTAMAPALVGKEVGENSHVLPWGVMPPQAPSWQQRTDTFAYILQSAVHDVQAHLLWEEAYVRVLQGQRAQAQRSGEASLTAFEQVGHMNAAVLREWLQQHGLLTSSSSPSTPSSAGVIDPPASQQHQQSPTAVSAPGSGSGASERPVGAIRRFGYGRSLGFLLVLMVVAAVVLCGLSLGQLQPTVLSSPRLAGSGQDARTLDAVPASATTTPTLTTPSATVVPPTKTSQPTQSPSSSTPLAQASPTVAVSSAALMITVTPDKLTPRDCVLEALGYRCTITLWPFTGQANKLSWQASSRDLPVRFNPPGGTCTPGQPFEVITYIVSSPGQQGHLFFTFMVPSSGATYTQIVLWQD</sequence>
<protein>
    <recommendedName>
        <fullName evidence="3">HTH cro/C1-type domain-containing protein</fullName>
    </recommendedName>
</protein>
<dbReference type="Gene3D" id="1.10.260.40">
    <property type="entry name" value="lambda repressor-like DNA-binding domains"/>
    <property type="match status" value="1"/>
</dbReference>
<comment type="caution">
    <text evidence="4">The sequence shown here is derived from an EMBL/GenBank/DDBJ whole genome shotgun (WGS) entry which is preliminary data.</text>
</comment>
<organism evidence="4 5">
    <name type="scientific">Thermogemmatispora tikiterensis</name>
    <dbReference type="NCBI Taxonomy" id="1825093"/>
    <lineage>
        <taxon>Bacteria</taxon>
        <taxon>Bacillati</taxon>
        <taxon>Chloroflexota</taxon>
        <taxon>Ktedonobacteria</taxon>
        <taxon>Thermogemmatisporales</taxon>
        <taxon>Thermogemmatisporaceae</taxon>
        <taxon>Thermogemmatispora</taxon>
    </lineage>
</organism>
<feature type="region of interest" description="Disordered" evidence="1">
    <location>
        <begin position="281"/>
        <end position="319"/>
    </location>
</feature>
<dbReference type="InterPro" id="IPR001387">
    <property type="entry name" value="Cro/C1-type_HTH"/>
</dbReference>
<name>A0A328VHP6_9CHLR</name>
<evidence type="ECO:0000256" key="2">
    <source>
        <dbReference type="SAM" id="Phobius"/>
    </source>
</evidence>
<dbReference type="GO" id="GO:0003677">
    <property type="term" value="F:DNA binding"/>
    <property type="evidence" value="ECO:0007669"/>
    <property type="project" value="InterPro"/>
</dbReference>
<dbReference type="InterPro" id="IPR010982">
    <property type="entry name" value="Lambda_DNA-bd_dom_sf"/>
</dbReference>
<proteinExistence type="predicted"/>
<dbReference type="SUPFAM" id="SSF47413">
    <property type="entry name" value="lambda repressor-like DNA-binding domains"/>
    <property type="match status" value="1"/>
</dbReference>
<dbReference type="RefSeq" id="WP_112427876.1">
    <property type="nucleotide sequence ID" value="NZ_MCIF01000002.1"/>
</dbReference>
<dbReference type="SMART" id="SM00530">
    <property type="entry name" value="HTH_XRE"/>
    <property type="match status" value="1"/>
</dbReference>
<evidence type="ECO:0000313" key="5">
    <source>
        <dbReference type="Proteomes" id="UP000248706"/>
    </source>
</evidence>
<accession>A0A328VHP6</accession>
<feature type="compositionally biased region" description="Low complexity" evidence="1">
    <location>
        <begin position="180"/>
        <end position="190"/>
    </location>
</feature>
<dbReference type="OrthoDB" id="143533at2"/>
<feature type="domain" description="HTH cro/C1-type" evidence="3">
    <location>
        <begin position="8"/>
        <end position="62"/>
    </location>
</feature>
<dbReference type="Proteomes" id="UP000248706">
    <property type="component" value="Unassembled WGS sequence"/>
</dbReference>
<feature type="region of interest" description="Disordered" evidence="1">
    <location>
        <begin position="179"/>
        <end position="220"/>
    </location>
</feature>
<keyword evidence="2" id="KW-0472">Membrane</keyword>
<reference evidence="4 5" key="1">
    <citation type="submission" date="2016-08" db="EMBL/GenBank/DDBJ databases">
        <title>Analysis of Carbohydrate Active Enzymes in Thermogemmatispora T81 Reveals Carbohydrate Degradation Ability.</title>
        <authorList>
            <person name="Tomazini A."/>
            <person name="Lal S."/>
            <person name="Stott M."/>
            <person name="Henrissat B."/>
            <person name="Polikarpov I."/>
            <person name="Sparling R."/>
            <person name="Levin D.B."/>
        </authorList>
    </citation>
    <scope>NUCLEOTIDE SEQUENCE [LARGE SCALE GENOMIC DNA]</scope>
    <source>
        <strain evidence="4 5">T81</strain>
    </source>
</reference>
<dbReference type="CDD" id="cd00093">
    <property type="entry name" value="HTH_XRE"/>
    <property type="match status" value="1"/>
</dbReference>
<keyword evidence="5" id="KW-1185">Reference proteome</keyword>
<keyword evidence="2" id="KW-0812">Transmembrane</keyword>
<keyword evidence="2" id="KW-1133">Transmembrane helix</keyword>
<dbReference type="EMBL" id="MCIF01000002">
    <property type="protein sequence ID" value="RAQ95280.1"/>
    <property type="molecule type" value="Genomic_DNA"/>
</dbReference>
<dbReference type="AlphaFoldDB" id="A0A328VHP6"/>
<feature type="compositionally biased region" description="Low complexity" evidence="1">
    <location>
        <begin position="205"/>
        <end position="219"/>
    </location>
</feature>